<organism evidence="1 2">
    <name type="scientific">Holothuria leucospilota</name>
    <name type="common">Black long sea cucumber</name>
    <name type="synonym">Mertensiothuria leucospilota</name>
    <dbReference type="NCBI Taxonomy" id="206669"/>
    <lineage>
        <taxon>Eukaryota</taxon>
        <taxon>Metazoa</taxon>
        <taxon>Echinodermata</taxon>
        <taxon>Eleutherozoa</taxon>
        <taxon>Echinozoa</taxon>
        <taxon>Holothuroidea</taxon>
        <taxon>Aspidochirotacea</taxon>
        <taxon>Aspidochirotida</taxon>
        <taxon>Holothuriidae</taxon>
        <taxon>Holothuria</taxon>
    </lineage>
</organism>
<evidence type="ECO:0000313" key="1">
    <source>
        <dbReference type="EMBL" id="KAJ8046623.1"/>
    </source>
</evidence>
<evidence type="ECO:0000313" key="2">
    <source>
        <dbReference type="Proteomes" id="UP001152320"/>
    </source>
</evidence>
<dbReference type="OrthoDB" id="10664929at2759"/>
<name>A0A9Q1CJY6_HOLLE</name>
<accession>A0A9Q1CJY6</accession>
<dbReference type="Proteomes" id="UP001152320">
    <property type="component" value="Chromosome 2"/>
</dbReference>
<sequence>MSDRGLDLINSSGIWSELGKIIVGEMCLKDLRNVENLRHVPKLEEDSDEFYPLKTVRDIHTNHQIQYLGKRQTKFVKESVERRHSHLSNGLLRKSREIRDVQVAQICEERILEEVVHPAEFHPCLRIFQSVNHSSQPSSTRDRGLTREVTISVENIEVRRIDPRELLWCRLDPGNGHKSCLVRLIYEAHIAEKLSFTFNVSCHPGDRDLPEQEEGAFHITIKNCALAYRFVDLELSKEGLVIDIHFRPVPGPEQKSRLSDKFFKGLKERLSERLHPRLDGSSESLSECNETCVLLPSLLSRNEKIMKILNIHQVKLPSRS</sequence>
<protein>
    <submittedName>
        <fullName evidence="1">Uncharacterized protein</fullName>
    </submittedName>
</protein>
<dbReference type="EMBL" id="JAIZAY010000002">
    <property type="protein sequence ID" value="KAJ8046623.1"/>
    <property type="molecule type" value="Genomic_DNA"/>
</dbReference>
<keyword evidence="2" id="KW-1185">Reference proteome</keyword>
<proteinExistence type="predicted"/>
<comment type="caution">
    <text evidence="1">The sequence shown here is derived from an EMBL/GenBank/DDBJ whole genome shotgun (WGS) entry which is preliminary data.</text>
</comment>
<dbReference type="AlphaFoldDB" id="A0A9Q1CJY6"/>
<gene>
    <name evidence="1" type="ORF">HOLleu_05365</name>
</gene>
<reference evidence="1" key="1">
    <citation type="submission" date="2021-10" db="EMBL/GenBank/DDBJ databases">
        <title>Tropical sea cucumber genome reveals ecological adaptation and Cuvierian tubules defense mechanism.</title>
        <authorList>
            <person name="Chen T."/>
        </authorList>
    </citation>
    <scope>NUCLEOTIDE SEQUENCE</scope>
    <source>
        <strain evidence="1">Nanhai2018</strain>
        <tissue evidence="1">Muscle</tissue>
    </source>
</reference>